<accession>A0AAI9F0P9</accession>
<comment type="caution">
    <text evidence="1">The sequence shown here is derived from an EMBL/GenBank/DDBJ whole genome shotgun (WGS) entry which is preliminary data.</text>
</comment>
<organism evidence="1 2">
    <name type="scientific">Caminibacter mediatlanticus TB-2</name>
    <dbReference type="NCBI Taxonomy" id="391592"/>
    <lineage>
        <taxon>Bacteria</taxon>
        <taxon>Pseudomonadati</taxon>
        <taxon>Campylobacterota</taxon>
        <taxon>Epsilonproteobacteria</taxon>
        <taxon>Nautiliales</taxon>
        <taxon>Nautiliaceae</taxon>
        <taxon>Caminibacter</taxon>
    </lineage>
</organism>
<gene>
    <name evidence="1" type="ORF">CMTB2_04027</name>
</gene>
<reference evidence="1 2" key="1">
    <citation type="journal article" date="2011" name="Stand. Genomic Sci.">
        <title>Draft genome sequence of Caminibacter mediatlanticus strain TB-2, an epsilonproteobacterium isolated from a deep-sea hydrothermal vent.</title>
        <authorList>
            <person name="Giovannelli D."/>
            <person name="Ferriera S."/>
            <person name="Johnson J."/>
            <person name="Kravitz S."/>
            <person name="Perez-Rodriguez I."/>
            <person name="Ricci J."/>
            <person name="O'Brien C."/>
            <person name="Voordeckers J.W."/>
            <person name="Bini E."/>
            <person name="Vetriani C."/>
        </authorList>
    </citation>
    <scope>NUCLEOTIDE SEQUENCE [LARGE SCALE GENOMIC DNA]</scope>
    <source>
        <strain evidence="1 2">TB-2</strain>
    </source>
</reference>
<evidence type="ECO:0000313" key="2">
    <source>
        <dbReference type="Proteomes" id="UP000003288"/>
    </source>
</evidence>
<sequence>MLFQSYTLWPHMSI</sequence>
<evidence type="ECO:0000313" key="1">
    <source>
        <dbReference type="EMBL" id="EDM22892.1"/>
    </source>
</evidence>
<proteinExistence type="predicted"/>
<name>A0AAI9F0P9_9BACT</name>
<dbReference type="EMBL" id="ABCJ01000018">
    <property type="protein sequence ID" value="EDM22892.1"/>
    <property type="molecule type" value="Genomic_DNA"/>
</dbReference>
<protein>
    <submittedName>
        <fullName evidence="1">Uncharacterized protein</fullName>
    </submittedName>
</protein>
<dbReference type="Proteomes" id="UP000003288">
    <property type="component" value="Unassembled WGS sequence"/>
</dbReference>